<evidence type="ECO:0000313" key="3">
    <source>
        <dbReference type="Proteomes" id="UP000595140"/>
    </source>
</evidence>
<feature type="region of interest" description="Disordered" evidence="1">
    <location>
        <begin position="66"/>
        <end position="113"/>
    </location>
</feature>
<dbReference type="AlphaFoldDB" id="A0A484KRF4"/>
<accession>A0A484KRF4</accession>
<gene>
    <name evidence="2" type="ORF">CCAM_LOCUS8841</name>
</gene>
<protein>
    <submittedName>
        <fullName evidence="2">Uncharacterized protein</fullName>
    </submittedName>
</protein>
<organism evidence="2 3">
    <name type="scientific">Cuscuta campestris</name>
    <dbReference type="NCBI Taxonomy" id="132261"/>
    <lineage>
        <taxon>Eukaryota</taxon>
        <taxon>Viridiplantae</taxon>
        <taxon>Streptophyta</taxon>
        <taxon>Embryophyta</taxon>
        <taxon>Tracheophyta</taxon>
        <taxon>Spermatophyta</taxon>
        <taxon>Magnoliopsida</taxon>
        <taxon>eudicotyledons</taxon>
        <taxon>Gunneridae</taxon>
        <taxon>Pentapetalae</taxon>
        <taxon>asterids</taxon>
        <taxon>lamiids</taxon>
        <taxon>Solanales</taxon>
        <taxon>Convolvulaceae</taxon>
        <taxon>Cuscuteae</taxon>
        <taxon>Cuscuta</taxon>
        <taxon>Cuscuta subgen. Grammica</taxon>
        <taxon>Cuscuta sect. Cleistogrammica</taxon>
    </lineage>
</organism>
<sequence length="113" mass="12309">MAVVESCNSMAVEVMERVEGMTCNSTVVEERAMAGAEIYNSTVAEEMVKAVEETYSSKVGAEKSNYKDLPIPYSKRPTQPAPLGVAAVDDLSPGRRRREPPLCPKKNARTTNS</sequence>
<evidence type="ECO:0000313" key="2">
    <source>
        <dbReference type="EMBL" id="VFQ67065.1"/>
    </source>
</evidence>
<reference evidence="2 3" key="1">
    <citation type="submission" date="2018-04" db="EMBL/GenBank/DDBJ databases">
        <authorList>
            <person name="Vogel A."/>
        </authorList>
    </citation>
    <scope>NUCLEOTIDE SEQUENCE [LARGE SCALE GENOMIC DNA]</scope>
</reference>
<dbReference type="EMBL" id="OOIL02000561">
    <property type="protein sequence ID" value="VFQ67065.1"/>
    <property type="molecule type" value="Genomic_DNA"/>
</dbReference>
<name>A0A484KRF4_9ASTE</name>
<keyword evidence="3" id="KW-1185">Reference proteome</keyword>
<evidence type="ECO:0000256" key="1">
    <source>
        <dbReference type="SAM" id="MobiDB-lite"/>
    </source>
</evidence>
<dbReference type="Proteomes" id="UP000595140">
    <property type="component" value="Unassembled WGS sequence"/>
</dbReference>
<proteinExistence type="predicted"/>